<dbReference type="InterPro" id="IPR051465">
    <property type="entry name" value="Cell_Envelope_Struct_Comp"/>
</dbReference>
<reference evidence="7" key="1">
    <citation type="submission" date="2018-02" db="EMBL/GenBank/DDBJ databases">
        <title>Genome sequence of Desulfocucumis palustris strain NAW-5.</title>
        <authorList>
            <person name="Watanabe M."/>
            <person name="Kojima H."/>
            <person name="Fukui M."/>
        </authorList>
    </citation>
    <scope>NUCLEOTIDE SEQUENCE [LARGE SCALE GENOMIC DNA]</scope>
    <source>
        <strain evidence="7">NAW-5</strain>
    </source>
</reference>
<comment type="caution">
    <text evidence="6">The sequence shown here is derived from an EMBL/GenBank/DDBJ whole genome shotgun (WGS) entry which is preliminary data.</text>
</comment>
<evidence type="ECO:0000313" key="6">
    <source>
        <dbReference type="EMBL" id="GBF32966.1"/>
    </source>
</evidence>
<dbReference type="InterPro" id="IPR008979">
    <property type="entry name" value="Galactose-bd-like_sf"/>
</dbReference>
<dbReference type="AlphaFoldDB" id="A0A2L2XFF2"/>
<feature type="domain" description="F5/8 type C" evidence="4">
    <location>
        <begin position="344"/>
        <end position="433"/>
    </location>
</feature>
<keyword evidence="7" id="KW-1185">Reference proteome</keyword>
<dbReference type="SUPFAM" id="SSF49785">
    <property type="entry name" value="Galactose-binding domain-like"/>
    <property type="match status" value="1"/>
</dbReference>
<dbReference type="EMBL" id="BFAV01000071">
    <property type="protein sequence ID" value="GBF32966.1"/>
    <property type="molecule type" value="Genomic_DNA"/>
</dbReference>
<feature type="chain" id="PRO_5039026425" evidence="3">
    <location>
        <begin position="26"/>
        <end position="804"/>
    </location>
</feature>
<evidence type="ECO:0000256" key="2">
    <source>
        <dbReference type="ARBA" id="ARBA00023295"/>
    </source>
</evidence>
<name>A0A2L2XFF2_9FIRM</name>
<sequence>MKKVIYIFFCIAALLFYCVPARGEANDYYTDMKDSFAGDAVKELAGQGIVKGVAPGKFGPEQYITREHFCVLAAKTLGVTPVYPDSPSFKDLSPRDPAYGYVEALARLGLISGNGTGCFKPGEPVKRQDAAVIAYRAAGDSAAGEAKISDSGMVSPYAAGAVDFVTLKGWMSAGNGYFYPLQGLTRGQAAVLAKYLYDERKWQAMTSLRDVAPRKKSAGKNQQLSLAPLPPEEILSYTPVYGLDAPDLASMEAYGKFTARGRAGNTLITVNAGDSWYNVEMAIADASVQTGGDALSATGGTKGETELEYTYRVEQASPDSTFQNMEQKQYSGPVDGLQSSGEIWTGFLRQQGRDITADLGRVTSVSQISLEFKQDVNAGIKMPEYLKCAVSVDGEKWYYLGRVNHGVSPADSSVQTRALQLTFPPVNAKYVKISFPVDVYVFARHLSIRGGLPADKPAVLSSGNWAGIAELNYLLIPDMKDILLIYSGTVANGSPVTWNTGDFLPLAGYLDTGGAVRGRMFDTMLFLPFPGTTGNRDNWSAYLDSLFAPGQQLQALDQAVASVNNALGDSAREKVILTLPYPDPQQHQFGTLDKGEGPLSFSVEDVDGEKALANRLQALQWYYAALKEKWRGADFKNLELAGIYWYKENIDNRIPGERELVVNTAKMVRDDGQRFFWIPYFGAYGYQNWRSYGFSHVILQPNFYTADDIVEDRMSHAAEHAGRYNLGVELEIDDRITYSRNNFDLFYRELDWADRLGLDGSVTNAYYAGSKTLLNVRNSDVPQIRAIYDDLYRWINGTYQPKGN</sequence>
<keyword evidence="2" id="KW-0378">Hydrolase</keyword>
<dbReference type="Gene3D" id="2.60.120.260">
    <property type="entry name" value="Galactose-binding domain-like"/>
    <property type="match status" value="1"/>
</dbReference>
<evidence type="ECO:0000256" key="3">
    <source>
        <dbReference type="SAM" id="SignalP"/>
    </source>
</evidence>
<dbReference type="RefSeq" id="WP_104371420.1">
    <property type="nucleotide sequence ID" value="NZ_BFAV01000071.1"/>
</dbReference>
<feature type="domain" description="SLH" evidence="5">
    <location>
        <begin position="85"/>
        <end position="148"/>
    </location>
</feature>
<feature type="domain" description="SLH" evidence="5">
    <location>
        <begin position="24"/>
        <end position="84"/>
    </location>
</feature>
<dbReference type="InterPro" id="IPR032329">
    <property type="entry name" value="DUF4855"/>
</dbReference>
<dbReference type="Proteomes" id="UP000239549">
    <property type="component" value="Unassembled WGS sequence"/>
</dbReference>
<keyword evidence="2" id="KW-0326">Glycosidase</keyword>
<dbReference type="PANTHER" id="PTHR43308">
    <property type="entry name" value="OUTER MEMBRANE PROTEIN ALPHA-RELATED"/>
    <property type="match status" value="1"/>
</dbReference>
<dbReference type="InterPro" id="IPR001119">
    <property type="entry name" value="SLH_dom"/>
</dbReference>
<dbReference type="GO" id="GO:0016798">
    <property type="term" value="F:hydrolase activity, acting on glycosyl bonds"/>
    <property type="evidence" value="ECO:0007669"/>
    <property type="project" value="UniProtKB-KW"/>
</dbReference>
<feature type="signal peptide" evidence="3">
    <location>
        <begin position="1"/>
        <end position="25"/>
    </location>
</feature>
<evidence type="ECO:0000256" key="1">
    <source>
        <dbReference type="ARBA" id="ARBA00022737"/>
    </source>
</evidence>
<gene>
    <name evidence="6" type="ORF">DCCM_2063</name>
</gene>
<evidence type="ECO:0000259" key="5">
    <source>
        <dbReference type="PROSITE" id="PS51272"/>
    </source>
</evidence>
<dbReference type="Pfam" id="PF00754">
    <property type="entry name" value="F5_F8_type_C"/>
    <property type="match status" value="1"/>
</dbReference>
<proteinExistence type="predicted"/>
<dbReference type="Pfam" id="PF16147">
    <property type="entry name" value="DUF4855"/>
    <property type="match status" value="1"/>
</dbReference>
<dbReference type="InterPro" id="IPR000421">
    <property type="entry name" value="FA58C"/>
</dbReference>
<keyword evidence="3" id="KW-0732">Signal</keyword>
<accession>A0A2L2XFF2</accession>
<dbReference type="PROSITE" id="PS51272">
    <property type="entry name" value="SLH"/>
    <property type="match status" value="2"/>
</dbReference>
<evidence type="ECO:0000313" key="7">
    <source>
        <dbReference type="Proteomes" id="UP000239549"/>
    </source>
</evidence>
<dbReference type="Pfam" id="PF00395">
    <property type="entry name" value="SLH"/>
    <property type="match status" value="2"/>
</dbReference>
<dbReference type="OrthoDB" id="3799295at2"/>
<organism evidence="6 7">
    <name type="scientific">Desulfocucumis palustris</name>
    <dbReference type="NCBI Taxonomy" id="1898651"/>
    <lineage>
        <taxon>Bacteria</taxon>
        <taxon>Bacillati</taxon>
        <taxon>Bacillota</taxon>
        <taxon>Clostridia</taxon>
        <taxon>Eubacteriales</taxon>
        <taxon>Desulfocucumaceae</taxon>
        <taxon>Desulfocucumis</taxon>
    </lineage>
</organism>
<evidence type="ECO:0000259" key="4">
    <source>
        <dbReference type="PROSITE" id="PS50022"/>
    </source>
</evidence>
<keyword evidence="1" id="KW-0677">Repeat</keyword>
<dbReference type="PROSITE" id="PS50022">
    <property type="entry name" value="FA58C_3"/>
    <property type="match status" value="1"/>
</dbReference>
<protein>
    <submittedName>
        <fullName evidence="6">Uncharacterized protein</fullName>
    </submittedName>
</protein>